<comment type="caution">
    <text evidence="2">The sequence shown here is derived from an EMBL/GenBank/DDBJ whole genome shotgun (WGS) entry which is preliminary data.</text>
</comment>
<dbReference type="CDD" id="cd04301">
    <property type="entry name" value="NAT_SF"/>
    <property type="match status" value="1"/>
</dbReference>
<evidence type="ECO:0000259" key="1">
    <source>
        <dbReference type="PROSITE" id="PS51186"/>
    </source>
</evidence>
<gene>
    <name evidence="2" type="ORF">FNA46_00270</name>
</gene>
<dbReference type="PANTHER" id="PTHR43617">
    <property type="entry name" value="L-AMINO ACID N-ACETYLTRANSFERASE"/>
    <property type="match status" value="1"/>
</dbReference>
<name>A0A549TIV7_9HYPH</name>
<protein>
    <submittedName>
        <fullName evidence="2">GNAT family N-acetyltransferase</fullName>
    </submittedName>
</protein>
<dbReference type="SUPFAM" id="SSF55729">
    <property type="entry name" value="Acyl-CoA N-acyltransferases (Nat)"/>
    <property type="match status" value="1"/>
</dbReference>
<dbReference type="PANTHER" id="PTHR43617:SF20">
    <property type="entry name" value="N-ALPHA-ACETYLTRANSFERASE RIMI"/>
    <property type="match status" value="1"/>
</dbReference>
<feature type="domain" description="N-acetyltransferase" evidence="1">
    <location>
        <begin position="4"/>
        <end position="156"/>
    </location>
</feature>
<dbReference type="GO" id="GO:0008999">
    <property type="term" value="F:protein-N-terminal-alanine acetyltransferase activity"/>
    <property type="evidence" value="ECO:0007669"/>
    <property type="project" value="TreeGrafter"/>
</dbReference>
<dbReference type="AlphaFoldDB" id="A0A549TIV7"/>
<dbReference type="InterPro" id="IPR016181">
    <property type="entry name" value="Acyl_CoA_acyltransferase"/>
</dbReference>
<keyword evidence="2" id="KW-0808">Transferase</keyword>
<dbReference type="Gene3D" id="3.40.630.30">
    <property type="match status" value="1"/>
</dbReference>
<dbReference type="EMBL" id="VJMG01000001">
    <property type="protein sequence ID" value="TRL43503.1"/>
    <property type="molecule type" value="Genomic_DNA"/>
</dbReference>
<proteinExistence type="predicted"/>
<accession>A0A549TIV7</accession>
<dbReference type="InterPro" id="IPR050276">
    <property type="entry name" value="MshD_Acetyltransferase"/>
</dbReference>
<dbReference type="Pfam" id="PF00583">
    <property type="entry name" value="Acetyltransf_1"/>
    <property type="match status" value="1"/>
</dbReference>
<dbReference type="Proteomes" id="UP000316801">
    <property type="component" value="Unassembled WGS sequence"/>
</dbReference>
<sequence>MAAADHRAVTAVGFAAWQSSDAFRESGLPLDRLEMIRHAYDRFLDEAGDRIAVADIEGRVAGWTARETEPDYISDLWVDPAFQGRGVGKALILHLLAVMREEGLARARIHTHGNNAGAIRLYQRCGFSIVWRGLEYSRSLGVEHEKVHLAMGLTPEPDVSASTV</sequence>
<evidence type="ECO:0000313" key="2">
    <source>
        <dbReference type="EMBL" id="TRL43503.1"/>
    </source>
</evidence>
<evidence type="ECO:0000313" key="3">
    <source>
        <dbReference type="Proteomes" id="UP000316801"/>
    </source>
</evidence>
<organism evidence="2 3">
    <name type="scientific">Rhizobium straminoryzae</name>
    <dbReference type="NCBI Taxonomy" id="1387186"/>
    <lineage>
        <taxon>Bacteria</taxon>
        <taxon>Pseudomonadati</taxon>
        <taxon>Pseudomonadota</taxon>
        <taxon>Alphaproteobacteria</taxon>
        <taxon>Hyphomicrobiales</taxon>
        <taxon>Rhizobiaceae</taxon>
        <taxon>Rhizobium/Agrobacterium group</taxon>
        <taxon>Rhizobium</taxon>
    </lineage>
</organism>
<reference evidence="2 3" key="1">
    <citation type="submission" date="2019-07" db="EMBL/GenBank/DDBJ databases">
        <title>Ln-dependent methylotrophs.</title>
        <authorList>
            <person name="Tani A."/>
        </authorList>
    </citation>
    <scope>NUCLEOTIDE SEQUENCE [LARGE SCALE GENOMIC DNA]</scope>
    <source>
        <strain evidence="2 3">SM12</strain>
    </source>
</reference>
<dbReference type="InterPro" id="IPR000182">
    <property type="entry name" value="GNAT_dom"/>
</dbReference>
<dbReference type="PROSITE" id="PS51186">
    <property type="entry name" value="GNAT"/>
    <property type="match status" value="1"/>
</dbReference>
<keyword evidence="3" id="KW-1185">Reference proteome</keyword>